<name>A0A0A9HPJ7_ARUDO</name>
<reference evidence="1" key="2">
    <citation type="journal article" date="2015" name="Data Brief">
        <title>Shoot transcriptome of the giant reed, Arundo donax.</title>
        <authorList>
            <person name="Barrero R.A."/>
            <person name="Guerrero F.D."/>
            <person name="Moolhuijzen P."/>
            <person name="Goolsby J.A."/>
            <person name="Tidwell J."/>
            <person name="Bellgard S.E."/>
            <person name="Bellgard M.I."/>
        </authorList>
    </citation>
    <scope>NUCLEOTIDE SEQUENCE</scope>
    <source>
        <tissue evidence="1">Shoot tissue taken approximately 20 cm above the soil surface</tissue>
    </source>
</reference>
<organism evidence="1">
    <name type="scientific">Arundo donax</name>
    <name type="common">Giant reed</name>
    <name type="synonym">Donax arundinaceus</name>
    <dbReference type="NCBI Taxonomy" id="35708"/>
    <lineage>
        <taxon>Eukaryota</taxon>
        <taxon>Viridiplantae</taxon>
        <taxon>Streptophyta</taxon>
        <taxon>Embryophyta</taxon>
        <taxon>Tracheophyta</taxon>
        <taxon>Spermatophyta</taxon>
        <taxon>Magnoliopsida</taxon>
        <taxon>Liliopsida</taxon>
        <taxon>Poales</taxon>
        <taxon>Poaceae</taxon>
        <taxon>PACMAD clade</taxon>
        <taxon>Arundinoideae</taxon>
        <taxon>Arundineae</taxon>
        <taxon>Arundo</taxon>
    </lineage>
</organism>
<dbReference type="AlphaFoldDB" id="A0A0A9HPJ7"/>
<sequence length="98" mass="10866">MIYKQLQKAADTQRALAAIYFQEPHIGLVWMAVQPSEKQPSGSASLESYCGFCRLTLTLARPNAQLQGTTFLLLLKLHEIRCQLAEATRRTAGKTGNT</sequence>
<proteinExistence type="predicted"/>
<evidence type="ECO:0000313" key="1">
    <source>
        <dbReference type="EMBL" id="JAE38607.1"/>
    </source>
</evidence>
<protein>
    <submittedName>
        <fullName evidence="1">Uncharacterized protein</fullName>
    </submittedName>
</protein>
<reference evidence="1" key="1">
    <citation type="submission" date="2014-09" db="EMBL/GenBank/DDBJ databases">
        <authorList>
            <person name="Magalhaes I.L.F."/>
            <person name="Oliveira U."/>
            <person name="Santos F.R."/>
            <person name="Vidigal T.H.D.A."/>
            <person name="Brescovit A.D."/>
            <person name="Santos A.J."/>
        </authorList>
    </citation>
    <scope>NUCLEOTIDE SEQUENCE</scope>
    <source>
        <tissue evidence="1">Shoot tissue taken approximately 20 cm above the soil surface</tissue>
    </source>
</reference>
<dbReference type="EMBL" id="GBRH01159289">
    <property type="protein sequence ID" value="JAE38607.1"/>
    <property type="molecule type" value="Transcribed_RNA"/>
</dbReference>
<accession>A0A0A9HPJ7</accession>